<reference evidence="2 3" key="1">
    <citation type="submission" date="2020-06" db="EMBL/GenBank/DDBJ databases">
        <title>Draft genome of Uliginosibacterium sp. IMCC34675.</title>
        <authorList>
            <person name="Song J."/>
        </authorList>
    </citation>
    <scope>NUCLEOTIDE SEQUENCE [LARGE SCALE GENOMIC DNA]</scope>
    <source>
        <strain evidence="2 3">IMCC34675</strain>
    </source>
</reference>
<name>A0ABX2IN72_9RHOO</name>
<evidence type="ECO:0000256" key="1">
    <source>
        <dbReference type="SAM" id="Phobius"/>
    </source>
</evidence>
<keyword evidence="1" id="KW-0472">Membrane</keyword>
<evidence type="ECO:0000313" key="2">
    <source>
        <dbReference type="EMBL" id="NSL55751.1"/>
    </source>
</evidence>
<organism evidence="2 3">
    <name type="scientific">Uliginosibacterium aquaticum</name>
    <dbReference type="NCBI Taxonomy" id="2731212"/>
    <lineage>
        <taxon>Bacteria</taxon>
        <taxon>Pseudomonadati</taxon>
        <taxon>Pseudomonadota</taxon>
        <taxon>Betaproteobacteria</taxon>
        <taxon>Rhodocyclales</taxon>
        <taxon>Zoogloeaceae</taxon>
        <taxon>Uliginosibacterium</taxon>
    </lineage>
</organism>
<keyword evidence="1" id="KW-0812">Transmembrane</keyword>
<sequence>MSSFRPRGAVLPILTALLGGLILLVALYTWTTLSYNYSDGERAGYVQKLSRKGWICKTWEGDLALVNLPGQPAEIFQFSVRDDAVAEQINKLVGKRVALTYEQHIGVPTTCFGETQYFVTAIQAVE</sequence>
<feature type="transmembrane region" description="Helical" evidence="1">
    <location>
        <begin position="9"/>
        <end position="30"/>
    </location>
</feature>
<evidence type="ECO:0008006" key="4">
    <source>
        <dbReference type="Google" id="ProtNLM"/>
    </source>
</evidence>
<gene>
    <name evidence="2" type="ORF">HJ583_012000</name>
</gene>
<comment type="caution">
    <text evidence="2">The sequence shown here is derived from an EMBL/GenBank/DDBJ whole genome shotgun (WGS) entry which is preliminary data.</text>
</comment>
<dbReference type="RefSeq" id="WP_170022150.1">
    <property type="nucleotide sequence ID" value="NZ_JABCSC020000003.1"/>
</dbReference>
<keyword evidence="1" id="KW-1133">Transmembrane helix</keyword>
<dbReference type="Proteomes" id="UP000778523">
    <property type="component" value="Unassembled WGS sequence"/>
</dbReference>
<dbReference type="EMBL" id="JABCSC020000003">
    <property type="protein sequence ID" value="NSL55751.1"/>
    <property type="molecule type" value="Genomic_DNA"/>
</dbReference>
<protein>
    <recommendedName>
        <fullName evidence="4">6-phosphogluconate dehydrogenase</fullName>
    </recommendedName>
</protein>
<evidence type="ECO:0000313" key="3">
    <source>
        <dbReference type="Proteomes" id="UP000778523"/>
    </source>
</evidence>
<accession>A0ABX2IN72</accession>
<proteinExistence type="predicted"/>
<keyword evidence="3" id="KW-1185">Reference proteome</keyword>